<feature type="domain" description="PucR C-terminal helix-turn-helix" evidence="1">
    <location>
        <begin position="476"/>
        <end position="533"/>
    </location>
</feature>
<keyword evidence="3" id="KW-1185">Reference proteome</keyword>
<accession>A0A1G9E560</accession>
<sequence>MKLHCFAKTNHLTLLCHPSDSNIFQQDIRRISVVTFPGNLFWVKENDLVFIVLDLLSNEDRIKVFKSLIAKNITACCILPYQNKISMDKEIIKICEENKLPLFHFLKNDAYQAFLFQVLCEIMNKDNILAFIKQQLRNNIVSLMNTNYFHAENLIHLVSLFLQRECYLLSKQFNLLYHCSPQQKKLSFDLPLKKWSQELSDWYIDHPYALDPIIFDHEEQEYYCFPLKTEKQVIGYLCIEKIHRQFGDLDPYFIIEILSNFILSMINTSKNDLIHQKSIDEYLQNVLYGLFTDETTLKRETNYYHFDYYLNRYVWILQIQQLNKKMQSFENQVPNTILSKIKDLAEETFYQNSFLIEKSQIISIHVKDEMPNEKILTKLQMLLNNLEIQFPEYNFSIGISRSYRDMYSLKYAYQDATFSLIMGKILFSTTKKIFSYDDLLIHHFLYQQIDNPILDRLYMNTIQKIKIHDMEKQDHLYETLNEIIYCDFNLTQAHDNLYIHRNTLYQRIKKIEKIIGLSMKSSETKLLLQIGLKLDHIYNVINQSTMAH</sequence>
<dbReference type="PANTHER" id="PTHR33744">
    <property type="entry name" value="CARBOHYDRATE DIACID REGULATOR"/>
    <property type="match status" value="1"/>
</dbReference>
<dbReference type="AlphaFoldDB" id="A0A1G9E560"/>
<organism evidence="2 3">
    <name type="scientific">Natronincola ferrireducens</name>
    <dbReference type="NCBI Taxonomy" id="393762"/>
    <lineage>
        <taxon>Bacteria</taxon>
        <taxon>Bacillati</taxon>
        <taxon>Bacillota</taxon>
        <taxon>Clostridia</taxon>
        <taxon>Peptostreptococcales</taxon>
        <taxon>Natronincolaceae</taxon>
        <taxon>Natronincola</taxon>
    </lineage>
</organism>
<dbReference type="OrthoDB" id="212459at2"/>
<dbReference type="Pfam" id="PF13556">
    <property type="entry name" value="HTH_30"/>
    <property type="match status" value="1"/>
</dbReference>
<dbReference type="EMBL" id="FNFP01000003">
    <property type="protein sequence ID" value="SDK71207.1"/>
    <property type="molecule type" value="Genomic_DNA"/>
</dbReference>
<dbReference type="STRING" id="393762.SAMN05660472_01839"/>
<evidence type="ECO:0000259" key="1">
    <source>
        <dbReference type="Pfam" id="PF13556"/>
    </source>
</evidence>
<proteinExistence type="predicted"/>
<evidence type="ECO:0000313" key="2">
    <source>
        <dbReference type="EMBL" id="SDK71207.1"/>
    </source>
</evidence>
<dbReference type="InterPro" id="IPR025736">
    <property type="entry name" value="PucR_C-HTH_dom"/>
</dbReference>
<dbReference type="InterPro" id="IPR051448">
    <property type="entry name" value="CdaR-like_regulators"/>
</dbReference>
<dbReference type="Gene3D" id="1.10.10.2840">
    <property type="entry name" value="PucR C-terminal helix-turn-helix domain"/>
    <property type="match status" value="1"/>
</dbReference>
<dbReference type="Proteomes" id="UP000198718">
    <property type="component" value="Unassembled WGS sequence"/>
</dbReference>
<protein>
    <submittedName>
        <fullName evidence="2">PucR C-terminal helix-turn-helix domain-containing protein</fullName>
    </submittedName>
</protein>
<evidence type="ECO:0000313" key="3">
    <source>
        <dbReference type="Proteomes" id="UP000198718"/>
    </source>
</evidence>
<gene>
    <name evidence="2" type="ORF">SAMN05660472_01839</name>
</gene>
<reference evidence="2 3" key="1">
    <citation type="submission" date="2016-10" db="EMBL/GenBank/DDBJ databases">
        <authorList>
            <person name="de Groot N.N."/>
        </authorList>
    </citation>
    <scope>NUCLEOTIDE SEQUENCE [LARGE SCALE GENOMIC DNA]</scope>
    <source>
        <strain evidence="2 3">DSM 18346</strain>
    </source>
</reference>
<dbReference type="RefSeq" id="WP_090553403.1">
    <property type="nucleotide sequence ID" value="NZ_FNFP01000003.1"/>
</dbReference>
<name>A0A1G9E560_9FIRM</name>
<dbReference type="InterPro" id="IPR042070">
    <property type="entry name" value="PucR_C-HTH_sf"/>
</dbReference>